<proteinExistence type="predicted"/>
<sequence length="65" mass="7494">MTIMETTNDQIELLNKNGRKIISVTNETGGIQIVGLDNIEKLRIFLNDLKEANYNMRDPFLNKKI</sequence>
<name>A0A3T1D773_9BACL</name>
<protein>
    <submittedName>
        <fullName evidence="1">Uncharacterized protein</fullName>
    </submittedName>
</protein>
<evidence type="ECO:0000313" key="1">
    <source>
        <dbReference type="EMBL" id="BBI33932.1"/>
    </source>
</evidence>
<keyword evidence="2" id="KW-1185">Reference proteome</keyword>
<dbReference type="AlphaFoldDB" id="A0A3T1D773"/>
<organism evidence="1 2">
    <name type="scientific">Cohnella abietis</name>
    <dbReference type="NCBI Taxonomy" id="2507935"/>
    <lineage>
        <taxon>Bacteria</taxon>
        <taxon>Bacillati</taxon>
        <taxon>Bacillota</taxon>
        <taxon>Bacilli</taxon>
        <taxon>Bacillales</taxon>
        <taxon>Paenibacillaceae</taxon>
        <taxon>Cohnella</taxon>
    </lineage>
</organism>
<dbReference type="OrthoDB" id="1883336at2"/>
<accession>A0A3T1D773</accession>
<evidence type="ECO:0000313" key="2">
    <source>
        <dbReference type="Proteomes" id="UP000289856"/>
    </source>
</evidence>
<gene>
    <name evidence="1" type="ORF">KCTCHS21_33310</name>
</gene>
<dbReference type="KEGG" id="cohn:KCTCHS21_33310"/>
<dbReference type="Proteomes" id="UP000289856">
    <property type="component" value="Chromosome"/>
</dbReference>
<dbReference type="RefSeq" id="WP_130610427.1">
    <property type="nucleotide sequence ID" value="NZ_AP019400.1"/>
</dbReference>
<dbReference type="EMBL" id="AP019400">
    <property type="protein sequence ID" value="BBI33932.1"/>
    <property type="molecule type" value="Genomic_DNA"/>
</dbReference>
<reference evidence="1 2" key="1">
    <citation type="submission" date="2019-01" db="EMBL/GenBank/DDBJ databases">
        <title>Complete genome sequence of Cohnella hallensis HS21 isolated from Korean fir (Abies koreana) rhizospheric soil.</title>
        <authorList>
            <person name="Jiang L."/>
            <person name="Kang S.W."/>
            <person name="Kim S."/>
            <person name="Jung J."/>
            <person name="Kim C.Y."/>
            <person name="Kim D.H."/>
            <person name="Kim S.W."/>
            <person name="Lee J."/>
        </authorList>
    </citation>
    <scope>NUCLEOTIDE SEQUENCE [LARGE SCALE GENOMIC DNA]</scope>
    <source>
        <strain evidence="1 2">HS21</strain>
    </source>
</reference>